<evidence type="ECO:0000313" key="15">
    <source>
        <dbReference type="EMBL" id="ADB58101.1"/>
    </source>
</evidence>
<comment type="catalytic activity">
    <reaction evidence="13 14">
        <text>L-methionine + ATP + H2O = S-adenosyl-L-methionine + phosphate + diphosphate</text>
        <dbReference type="Rhea" id="RHEA:21080"/>
        <dbReference type="ChEBI" id="CHEBI:15377"/>
        <dbReference type="ChEBI" id="CHEBI:30616"/>
        <dbReference type="ChEBI" id="CHEBI:33019"/>
        <dbReference type="ChEBI" id="CHEBI:43474"/>
        <dbReference type="ChEBI" id="CHEBI:57844"/>
        <dbReference type="ChEBI" id="CHEBI:59789"/>
        <dbReference type="EC" id="2.5.1.6"/>
    </reaction>
</comment>
<dbReference type="PaxDb" id="572546-Arcpr_1041"/>
<dbReference type="UniPathway" id="UPA00315">
    <property type="reaction ID" value="UER00080"/>
</dbReference>
<evidence type="ECO:0000256" key="12">
    <source>
        <dbReference type="ARBA" id="ARBA00032151"/>
    </source>
</evidence>
<dbReference type="NCBIfam" id="NF003366">
    <property type="entry name" value="PRK04439.1-5"/>
    <property type="match status" value="1"/>
</dbReference>
<evidence type="ECO:0000256" key="3">
    <source>
        <dbReference type="ARBA" id="ARBA00005224"/>
    </source>
</evidence>
<accession>D2RDA7</accession>
<evidence type="ECO:0000256" key="6">
    <source>
        <dbReference type="ARBA" id="ARBA00020319"/>
    </source>
</evidence>
<evidence type="ECO:0000256" key="1">
    <source>
        <dbReference type="ARBA" id="ARBA00001946"/>
    </source>
</evidence>
<dbReference type="GO" id="GO:0005524">
    <property type="term" value="F:ATP binding"/>
    <property type="evidence" value="ECO:0007669"/>
    <property type="project" value="UniProtKB-UniRule"/>
</dbReference>
<dbReference type="HOGENOM" id="CLU_057642_0_0_2"/>
<evidence type="ECO:0000256" key="4">
    <source>
        <dbReference type="ARBA" id="ARBA00009691"/>
    </source>
</evidence>
<evidence type="ECO:0000256" key="7">
    <source>
        <dbReference type="ARBA" id="ARBA00022563"/>
    </source>
</evidence>
<evidence type="ECO:0000256" key="9">
    <source>
        <dbReference type="ARBA" id="ARBA00022741"/>
    </source>
</evidence>
<dbReference type="EMBL" id="CP001857">
    <property type="protein sequence ID" value="ADB58101.1"/>
    <property type="molecule type" value="Genomic_DNA"/>
</dbReference>
<dbReference type="Gene3D" id="3.30.300.280">
    <property type="entry name" value="S-adenosylmethionine synthetase, C-terminal domain"/>
    <property type="match status" value="1"/>
</dbReference>
<evidence type="ECO:0000256" key="13">
    <source>
        <dbReference type="ARBA" id="ARBA00048344"/>
    </source>
</evidence>
<proteinExistence type="inferred from homology"/>
<keyword evidence="8 14" id="KW-0808">Transferase</keyword>
<keyword evidence="7 14" id="KW-0554">One-carbon metabolism</keyword>
<comment type="cofactor">
    <cofactor evidence="1 14">
        <name>Mg(2+)</name>
        <dbReference type="ChEBI" id="CHEBI:18420"/>
    </cofactor>
</comment>
<dbReference type="InterPro" id="IPR002795">
    <property type="entry name" value="S-AdoMet_synthetase_arc"/>
</dbReference>
<comment type="function">
    <text evidence="2 14">Catalyzes the formation of S-adenosylmethionine from methionine and ATP.</text>
</comment>
<keyword evidence="10 14" id="KW-0067">ATP-binding</keyword>
<sequence length="399" mass="44761">MKNIYVQELKQVPVEKQKVEIVERKGIGHPDTLADGIAESMSRALSREYIKRFGVVLHHNTDETQIVAGKSKPAFGGGEIIQPIFILLVGRATKEFEGTWIPTDKIALKAAKDYIRRAMANLNPDEDVVFDVRIGEGSTDLQDVFMRRSGKAPHANDTSFGIGFAPFTETEKLVYNVERKIYNEFRKEEKAIGEDVKVMGLREGDKITLTIACAMVDRYLDSLKDYIAVKESLTKWVKEIVTEYTSREVEVNVNTADDYERGCVYITVTGTSAECGDDGSVGRGNRCNGLITPYRPMSMEASAGKNPMNHVGKIYNILANFIARDCYENIEGIEEVYVKILSQIGKPINEPRALDIQIIPKKGYDVKKMEKKAVEIAEDWLDNITKITDMVINGEVDVF</sequence>
<dbReference type="NCBIfam" id="NF003364">
    <property type="entry name" value="PRK04439.1-3"/>
    <property type="match status" value="1"/>
</dbReference>
<dbReference type="RefSeq" id="WP_012940437.1">
    <property type="nucleotide sequence ID" value="NC_013741.1"/>
</dbReference>
<comment type="pathway">
    <text evidence="3 14">Amino-acid biosynthesis; S-adenosyl-L-methionine biosynthesis; S-adenosyl-L-methionine from L-methionine: step 1/1.</text>
</comment>
<gene>
    <name evidence="14" type="primary">mat</name>
    <name evidence="15" type="ordered locus">Arcpr_1041</name>
</gene>
<keyword evidence="16" id="KW-1185">Reference proteome</keyword>
<dbReference type="InterPro" id="IPR027790">
    <property type="entry name" value="AdoMet_synthase_2_family"/>
</dbReference>
<evidence type="ECO:0000256" key="14">
    <source>
        <dbReference type="HAMAP-Rule" id="MF_00136"/>
    </source>
</evidence>
<dbReference type="KEGG" id="apo:Arcpr_1041"/>
<dbReference type="EC" id="2.5.1.6" evidence="5 14"/>
<evidence type="ECO:0000256" key="5">
    <source>
        <dbReference type="ARBA" id="ARBA00012828"/>
    </source>
</evidence>
<dbReference type="Pfam" id="PF01941">
    <property type="entry name" value="AdoMet_Synthase"/>
    <property type="match status" value="1"/>
</dbReference>
<dbReference type="InterPro" id="IPR042544">
    <property type="entry name" value="AdoMet_synthase_3"/>
</dbReference>
<keyword evidence="11 14" id="KW-0460">Magnesium</keyword>
<name>D2RDA7_ARCPA</name>
<evidence type="ECO:0000256" key="2">
    <source>
        <dbReference type="ARBA" id="ARBA00003775"/>
    </source>
</evidence>
<reference evidence="15 16" key="1">
    <citation type="journal article" date="2010" name="Stand. Genomic Sci.">
        <title>Complete genome sequence of Archaeoglobus profundus type strain (AV18).</title>
        <authorList>
            <person name="von Jan M."/>
            <person name="Lapidus A."/>
            <person name="Del Rio T.G."/>
            <person name="Copeland A."/>
            <person name="Tice H."/>
            <person name="Cheng J.F."/>
            <person name="Lucas S."/>
            <person name="Chen F."/>
            <person name="Nolan M."/>
            <person name="Goodwin L."/>
            <person name="Han C."/>
            <person name="Pitluck S."/>
            <person name="Liolios K."/>
            <person name="Ivanova N."/>
            <person name="Mavromatis K."/>
            <person name="Ovchinnikova G."/>
            <person name="Chertkov O."/>
            <person name="Pati A."/>
            <person name="Chen A."/>
            <person name="Palaniappan K."/>
            <person name="Land M."/>
            <person name="Hauser L."/>
            <person name="Chang Y.J."/>
            <person name="Jeffries C.D."/>
            <person name="Saunders E."/>
            <person name="Brettin T."/>
            <person name="Detter J.C."/>
            <person name="Chain P."/>
            <person name="Eichinger K."/>
            <person name="Huber H."/>
            <person name="Spring S."/>
            <person name="Rohde M."/>
            <person name="Goker M."/>
            <person name="Wirth R."/>
            <person name="Woyke T."/>
            <person name="Bristow J."/>
            <person name="Eisen J.A."/>
            <person name="Markowitz V."/>
            <person name="Hugenholtz P."/>
            <person name="Kyrpides N.C."/>
            <person name="Klenk H.P."/>
        </authorList>
    </citation>
    <scope>NUCLEOTIDE SEQUENCE [LARGE SCALE GENOMIC DNA]</scope>
    <source>
        <strain evidence="16">DSM 5631 / JCM 9629 / NBRC 100127 / Av18</strain>
    </source>
</reference>
<evidence type="ECO:0000313" key="16">
    <source>
        <dbReference type="Proteomes" id="UP000001901"/>
    </source>
</evidence>
<dbReference type="GeneID" id="8739716"/>
<evidence type="ECO:0000256" key="10">
    <source>
        <dbReference type="ARBA" id="ARBA00022840"/>
    </source>
</evidence>
<evidence type="ECO:0000256" key="8">
    <source>
        <dbReference type="ARBA" id="ARBA00022679"/>
    </source>
</evidence>
<organism evidence="15 16">
    <name type="scientific">Archaeoglobus profundus (strain DSM 5631 / JCM 9629 / NBRC 100127 / Av18)</name>
    <dbReference type="NCBI Taxonomy" id="572546"/>
    <lineage>
        <taxon>Archaea</taxon>
        <taxon>Methanobacteriati</taxon>
        <taxon>Methanobacteriota</taxon>
        <taxon>Archaeoglobi</taxon>
        <taxon>Archaeoglobales</taxon>
        <taxon>Archaeoglobaceae</taxon>
        <taxon>Archaeoglobus</taxon>
    </lineage>
</organism>
<dbReference type="STRING" id="572546.Arcpr_1041"/>
<dbReference type="GO" id="GO:0006730">
    <property type="term" value="P:one-carbon metabolic process"/>
    <property type="evidence" value="ECO:0007669"/>
    <property type="project" value="UniProtKB-KW"/>
</dbReference>
<dbReference type="Proteomes" id="UP000001901">
    <property type="component" value="Chromosome"/>
</dbReference>
<dbReference type="PANTHER" id="PTHR36697">
    <property type="entry name" value="S-ADENOSYLMETHIONINE SYNTHASE"/>
    <property type="match status" value="1"/>
</dbReference>
<dbReference type="OrthoDB" id="204488at2157"/>
<dbReference type="AlphaFoldDB" id="D2RDA7"/>
<dbReference type="Gene3D" id="3.30.300.10">
    <property type="match status" value="1"/>
</dbReference>
<dbReference type="eggNOG" id="arCOG01678">
    <property type="taxonomic scope" value="Archaea"/>
</dbReference>
<dbReference type="GO" id="GO:0004478">
    <property type="term" value="F:methionine adenosyltransferase activity"/>
    <property type="evidence" value="ECO:0007669"/>
    <property type="project" value="UniProtKB-UniRule"/>
</dbReference>
<protein>
    <recommendedName>
        <fullName evidence="6 14">S-adenosylmethionine synthase</fullName>
        <shortName evidence="14">AdoMet synthase</shortName>
        <ecNumber evidence="5 14">2.5.1.6</ecNumber>
    </recommendedName>
    <alternativeName>
        <fullName evidence="12 14">Methionine adenosyltransferase</fullName>
    </alternativeName>
</protein>
<keyword evidence="9 14" id="KW-0547">Nucleotide-binding</keyword>
<dbReference type="HAMAP" id="MF_00136">
    <property type="entry name" value="S_AdoMet_synth2"/>
    <property type="match status" value="1"/>
</dbReference>
<comment type="similarity">
    <text evidence="4 14">Belongs to the AdoMet synthase 2 family.</text>
</comment>
<dbReference type="PANTHER" id="PTHR36697:SF1">
    <property type="entry name" value="S-ADENOSYLMETHIONINE SYNTHASE"/>
    <property type="match status" value="1"/>
</dbReference>
<dbReference type="GO" id="GO:0000287">
    <property type="term" value="F:magnesium ion binding"/>
    <property type="evidence" value="ECO:0007669"/>
    <property type="project" value="UniProtKB-UniRule"/>
</dbReference>
<dbReference type="GO" id="GO:0006556">
    <property type="term" value="P:S-adenosylmethionine biosynthetic process"/>
    <property type="evidence" value="ECO:0007669"/>
    <property type="project" value="UniProtKB-UniRule"/>
</dbReference>
<evidence type="ECO:0000256" key="11">
    <source>
        <dbReference type="ARBA" id="ARBA00022842"/>
    </source>
</evidence>
<feature type="binding site" evidence="14">
    <location>
        <begin position="135"/>
        <end position="140"/>
    </location>
    <ligand>
        <name>ATP</name>
        <dbReference type="ChEBI" id="CHEBI:30616"/>
    </ligand>
</feature>